<dbReference type="Pfam" id="PF10926">
    <property type="entry name" value="DUF2800"/>
    <property type="match status" value="1"/>
</dbReference>
<evidence type="ECO:0000313" key="2">
    <source>
        <dbReference type="EMBL" id="RHK64391.1"/>
    </source>
</evidence>
<protein>
    <submittedName>
        <fullName evidence="2">DUF2800 domain-containing protein</fullName>
    </submittedName>
</protein>
<organism evidence="2 3">
    <name type="scientific">Dorea formicigenerans</name>
    <dbReference type="NCBI Taxonomy" id="39486"/>
    <lineage>
        <taxon>Bacteria</taxon>
        <taxon>Bacillati</taxon>
        <taxon>Bacillota</taxon>
        <taxon>Clostridia</taxon>
        <taxon>Lachnospirales</taxon>
        <taxon>Lachnospiraceae</taxon>
        <taxon>Dorea</taxon>
    </lineage>
</organism>
<name>A0A415H827_9FIRM</name>
<evidence type="ECO:0000313" key="3">
    <source>
        <dbReference type="Proteomes" id="UP000284152"/>
    </source>
</evidence>
<dbReference type="GO" id="GO:0016787">
    <property type="term" value="F:hydrolase activity"/>
    <property type="evidence" value="ECO:0007669"/>
    <property type="project" value="UniProtKB-KW"/>
</dbReference>
<reference evidence="2 3" key="1">
    <citation type="submission" date="2018-08" db="EMBL/GenBank/DDBJ databases">
        <title>A genome reference for cultivated species of the human gut microbiota.</title>
        <authorList>
            <person name="Zou Y."/>
            <person name="Xue W."/>
            <person name="Luo G."/>
        </authorList>
    </citation>
    <scope>NUCLEOTIDE SEQUENCE [LARGE SCALE GENOMIC DNA]</scope>
    <source>
        <strain evidence="2 3">AF42-21</strain>
    </source>
</reference>
<comment type="caution">
    <text evidence="2">The sequence shown here is derived from an EMBL/GenBank/DDBJ whole genome shotgun (WGS) entry which is preliminary data.</text>
</comment>
<gene>
    <name evidence="2" type="ORF">DW054_06285</name>
</gene>
<evidence type="ECO:0000256" key="1">
    <source>
        <dbReference type="ARBA" id="ARBA00022801"/>
    </source>
</evidence>
<keyword evidence="1" id="KW-0378">Hydrolase</keyword>
<dbReference type="EMBL" id="QRNS01000007">
    <property type="protein sequence ID" value="RHK64391.1"/>
    <property type="molecule type" value="Genomic_DNA"/>
</dbReference>
<dbReference type="AlphaFoldDB" id="A0A415H827"/>
<proteinExistence type="predicted"/>
<dbReference type="InterPro" id="IPR021229">
    <property type="entry name" value="DUF2800"/>
</dbReference>
<dbReference type="Gene3D" id="3.90.320.10">
    <property type="match status" value="1"/>
</dbReference>
<dbReference type="InterPro" id="IPR011604">
    <property type="entry name" value="PDDEXK-like_dom_sf"/>
</dbReference>
<accession>A0A415H827</accession>
<dbReference type="Proteomes" id="UP000284152">
    <property type="component" value="Unassembled WGS sequence"/>
</dbReference>
<sequence>MGAHARFSPSAANRLIHCPPSLVLGEAFQEEESPYAAEGSAGHALAEHLIKKHLKQQTRRPVSDYYSDDLLEAVDDYVSFVIGEIEEAKRQCADPVFSVEQKVDISDYVPDCFGTADMVIVTDKLVHIIDLKLGKGVPVYAEKNPQLMIYGLGVLEIAEMLFPVEMVRLTIFQPRLSNSSTWEIAPEALKAWGDEVLRPAGELALKGEGDLSAGSWCRFCKARFTCRQRAEENLKLAQMEFKEPALLTDEEIAEVLKQADELSKWAADVYAYAQDQAIAHHKQWKGFKLVMGKSNRKYTSEEEVAAAAKAAGYTDIYKHTLIGITDMERLMGKKEFARILGALVYKPAGKITLVPESDKREAIQTSTAEADFQKED</sequence>